<keyword evidence="1" id="KW-0732">Signal</keyword>
<evidence type="ECO:0000256" key="1">
    <source>
        <dbReference type="SAM" id="SignalP"/>
    </source>
</evidence>
<feature type="signal peptide" evidence="1">
    <location>
        <begin position="1"/>
        <end position="21"/>
    </location>
</feature>
<dbReference type="Proteomes" id="UP000887566">
    <property type="component" value="Unplaced"/>
</dbReference>
<keyword evidence="2" id="KW-1185">Reference proteome</keyword>
<evidence type="ECO:0000313" key="2">
    <source>
        <dbReference type="Proteomes" id="UP000887566"/>
    </source>
</evidence>
<protein>
    <submittedName>
        <fullName evidence="3">Uncharacterized protein</fullName>
    </submittedName>
</protein>
<accession>A0A914UTR3</accession>
<dbReference type="WBParaSite" id="PSAMB.scaffold1208size34297.g11714.t1">
    <property type="protein sequence ID" value="PSAMB.scaffold1208size34297.g11714.t1"/>
    <property type="gene ID" value="PSAMB.scaffold1208size34297.g11714"/>
</dbReference>
<proteinExistence type="predicted"/>
<feature type="chain" id="PRO_5036880362" evidence="1">
    <location>
        <begin position="22"/>
        <end position="293"/>
    </location>
</feature>
<evidence type="ECO:0000313" key="3">
    <source>
        <dbReference type="WBParaSite" id="PSAMB.scaffold1208size34297.g11714.t1"/>
    </source>
</evidence>
<name>A0A914UTR3_9BILA</name>
<sequence length="293" mass="33735">MPRSFYCALLTVWFAFSHSSASDSVGYYGHPDRIEQKWLDAELKNAVPSERALDACCNIENTGIWFKKCVFWDFSDSYCHYQNKCWAILRKIAYAYYTKHPKEVYQMILDGAANKHKVADYVNCSLSEFNHEPHPKEDYQIILDGAANKHKVADYVNCSLSEFNHEPIKSSCIVRTVCQRYIEKNDHVKVDGGKKSDCNTPLESFKLTENQAMSDMKRCDMNNQIFKLTATDCLRSCHRARLNKVRECRAAVFGPDGHCNMYKDRTMEEGGSCASMPAEGRTLIEMKKHCRIR</sequence>
<organism evidence="2 3">
    <name type="scientific">Plectus sambesii</name>
    <dbReference type="NCBI Taxonomy" id="2011161"/>
    <lineage>
        <taxon>Eukaryota</taxon>
        <taxon>Metazoa</taxon>
        <taxon>Ecdysozoa</taxon>
        <taxon>Nematoda</taxon>
        <taxon>Chromadorea</taxon>
        <taxon>Plectida</taxon>
        <taxon>Plectina</taxon>
        <taxon>Plectoidea</taxon>
        <taxon>Plectidae</taxon>
        <taxon>Plectus</taxon>
    </lineage>
</organism>
<reference evidence="3" key="1">
    <citation type="submission" date="2022-11" db="UniProtKB">
        <authorList>
            <consortium name="WormBaseParasite"/>
        </authorList>
    </citation>
    <scope>IDENTIFICATION</scope>
</reference>
<dbReference type="AlphaFoldDB" id="A0A914UTR3"/>